<evidence type="ECO:0000313" key="2">
    <source>
        <dbReference type="EMBL" id="EFA91517.1"/>
    </source>
</evidence>
<evidence type="ECO:0000313" key="3">
    <source>
        <dbReference type="Proteomes" id="UP000005283"/>
    </source>
</evidence>
<dbReference type="STRING" id="679190.HMPREF0650_2412"/>
<comment type="caution">
    <text evidence="2">The sequence shown here is derived from an EMBL/GenBank/DDBJ whole genome shotgun (WGS) entry which is preliminary data.</text>
</comment>
<feature type="transmembrane region" description="Helical" evidence="1">
    <location>
        <begin position="12"/>
        <end position="30"/>
    </location>
</feature>
<dbReference type="EMBL" id="ADEG01000086">
    <property type="protein sequence ID" value="EFA91517.1"/>
    <property type="molecule type" value="Genomic_DNA"/>
</dbReference>
<keyword evidence="1" id="KW-0812">Transmembrane</keyword>
<evidence type="ECO:0000256" key="1">
    <source>
        <dbReference type="SAM" id="Phobius"/>
    </source>
</evidence>
<sequence>MEWIFEGIGTNILVLIVTFLLGGFTGYKIGIHQKANLKQSAGDNATQSQTGIINNYYGDKQK</sequence>
<keyword evidence="1" id="KW-0472">Membrane</keyword>
<reference evidence="2 3" key="1">
    <citation type="submission" date="2009-12" db="EMBL/GenBank/DDBJ databases">
        <title>Genome Sequence of Prevotella buccalis ATCC 35310.</title>
        <authorList>
            <person name="Durkin A.S."/>
            <person name="Madupu R."/>
            <person name="Torralba M."/>
            <person name="Methe B."/>
            <person name="Sutton G."/>
            <person name="Strausberg R.L."/>
            <person name="Nelson K.E."/>
        </authorList>
    </citation>
    <scope>NUCLEOTIDE SEQUENCE [LARGE SCALE GENOMIC DNA]</scope>
    <source>
        <strain evidence="2 3">ATCC 35310</strain>
    </source>
</reference>
<keyword evidence="3" id="KW-1185">Reference proteome</keyword>
<proteinExistence type="predicted"/>
<dbReference type="Proteomes" id="UP000005283">
    <property type="component" value="Unassembled WGS sequence"/>
</dbReference>
<name>D1W7C1_9BACT</name>
<dbReference type="AlphaFoldDB" id="D1W7C1"/>
<keyword evidence="1" id="KW-1133">Transmembrane helix</keyword>
<gene>
    <name evidence="2" type="ORF">HMPREF0650_2412</name>
</gene>
<protein>
    <submittedName>
        <fullName evidence="2">Uncharacterized protein</fullName>
    </submittedName>
</protein>
<organism evidence="2 3">
    <name type="scientific">Hoylesella buccalis ATCC 35310</name>
    <dbReference type="NCBI Taxonomy" id="679190"/>
    <lineage>
        <taxon>Bacteria</taxon>
        <taxon>Pseudomonadati</taxon>
        <taxon>Bacteroidota</taxon>
        <taxon>Bacteroidia</taxon>
        <taxon>Bacteroidales</taxon>
        <taxon>Prevotellaceae</taxon>
        <taxon>Hoylesella</taxon>
    </lineage>
</organism>
<accession>D1W7C1</accession>